<name>A0A448IEJ0_MYCCI</name>
<evidence type="ECO:0000313" key="1">
    <source>
        <dbReference type="EMBL" id="VEG50697.1"/>
    </source>
</evidence>
<dbReference type="RefSeq" id="WP_126336251.1">
    <property type="nucleotide sequence ID" value="NZ_AP022604.1"/>
</dbReference>
<keyword evidence="2" id="KW-1185">Reference proteome</keyword>
<gene>
    <name evidence="1" type="ORF">NCTC10485_05016</name>
</gene>
<dbReference type="AlphaFoldDB" id="A0A448IEJ0"/>
<proteinExistence type="predicted"/>
<dbReference type="EMBL" id="LR134355">
    <property type="protein sequence ID" value="VEG50697.1"/>
    <property type="molecule type" value="Genomic_DNA"/>
</dbReference>
<evidence type="ECO:0000313" key="2">
    <source>
        <dbReference type="Proteomes" id="UP000282551"/>
    </source>
</evidence>
<protein>
    <submittedName>
        <fullName evidence="1">Uncharacterized protein</fullName>
    </submittedName>
</protein>
<sequence>MRIVTLLGAVVALSIAGLFGSPAANSEPFFANYSLVIPDRYDFHTWTWAVSHCIPAAEDCAHISAIPMPIAKAFEYTGEAHLVDGRYTLTVDVPDGLRCGNVYYGPIIPTRDVYSWDVASLQGTLSSSFAAGCDGAPGGTINYPFSLVRL</sequence>
<organism evidence="1 2">
    <name type="scientific">Mycolicibacterium chitae</name>
    <name type="common">Mycobacterium chitae</name>
    <dbReference type="NCBI Taxonomy" id="1792"/>
    <lineage>
        <taxon>Bacteria</taxon>
        <taxon>Bacillati</taxon>
        <taxon>Actinomycetota</taxon>
        <taxon>Actinomycetes</taxon>
        <taxon>Mycobacteriales</taxon>
        <taxon>Mycobacteriaceae</taxon>
        <taxon>Mycolicibacterium</taxon>
    </lineage>
</organism>
<dbReference type="OrthoDB" id="4746900at2"/>
<dbReference type="Proteomes" id="UP000282551">
    <property type="component" value="Chromosome"/>
</dbReference>
<reference evidence="1 2" key="1">
    <citation type="submission" date="2018-12" db="EMBL/GenBank/DDBJ databases">
        <authorList>
            <consortium name="Pathogen Informatics"/>
        </authorList>
    </citation>
    <scope>NUCLEOTIDE SEQUENCE [LARGE SCALE GENOMIC DNA]</scope>
    <source>
        <strain evidence="1 2">NCTC10485</strain>
    </source>
</reference>
<accession>A0A448IEJ0</accession>